<dbReference type="InterPro" id="IPR040015">
    <property type="entry name" value="UBL3-like"/>
</dbReference>
<feature type="region of interest" description="Disordered" evidence="1">
    <location>
        <begin position="109"/>
        <end position="151"/>
    </location>
</feature>
<feature type="compositionally biased region" description="Polar residues" evidence="1">
    <location>
        <begin position="41"/>
        <end position="53"/>
    </location>
</feature>
<dbReference type="PANTHER" id="PTHR13169:SF0">
    <property type="entry name" value="UBIQUITIN-LIKE PROTEIN 3"/>
    <property type="match status" value="1"/>
</dbReference>
<keyword evidence="4" id="KW-1185">Reference proteome</keyword>
<reference evidence="3 4" key="1">
    <citation type="submission" date="2022-09" db="EMBL/GenBank/DDBJ databases">
        <authorList>
            <person name="Palmer J.M."/>
        </authorList>
    </citation>
    <scope>NUCLEOTIDE SEQUENCE [LARGE SCALE GENOMIC DNA]</scope>
    <source>
        <strain evidence="3 4">DSM 7382</strain>
    </source>
</reference>
<dbReference type="PANTHER" id="PTHR13169">
    <property type="entry name" value="UBIQUITIN-LIKE PROTEIN 3 HCG-1 PROTEIN"/>
    <property type="match status" value="1"/>
</dbReference>
<dbReference type="InterPro" id="IPR029071">
    <property type="entry name" value="Ubiquitin-like_domsf"/>
</dbReference>
<evidence type="ECO:0000256" key="1">
    <source>
        <dbReference type="SAM" id="MobiDB-lite"/>
    </source>
</evidence>
<proteinExistence type="predicted"/>
<evidence type="ECO:0000313" key="3">
    <source>
        <dbReference type="EMBL" id="KAK7683015.1"/>
    </source>
</evidence>
<dbReference type="Gene3D" id="3.10.20.90">
    <property type="entry name" value="Phosphatidylinositol 3-kinase Catalytic Subunit, Chain A, domain 1"/>
    <property type="match status" value="1"/>
</dbReference>
<comment type="caution">
    <text evidence="3">The sequence shown here is derived from an EMBL/GenBank/DDBJ whole genome shotgun (WGS) entry which is preliminary data.</text>
</comment>
<dbReference type="Pfam" id="PF13881">
    <property type="entry name" value="Rad60-SLD_2"/>
    <property type="match status" value="1"/>
</dbReference>
<dbReference type="EMBL" id="JASBNA010000032">
    <property type="protein sequence ID" value="KAK7683015.1"/>
    <property type="molecule type" value="Genomic_DNA"/>
</dbReference>
<accession>A0AAW0FVV4</accession>
<feature type="compositionally biased region" description="Acidic residues" evidence="1">
    <location>
        <begin position="129"/>
        <end position="141"/>
    </location>
</feature>
<feature type="region of interest" description="Disordered" evidence="1">
    <location>
        <begin position="249"/>
        <end position="290"/>
    </location>
</feature>
<protein>
    <recommendedName>
        <fullName evidence="2">Ubiquitin-like domain-containing protein</fullName>
    </recommendedName>
</protein>
<dbReference type="InterPro" id="IPR000626">
    <property type="entry name" value="Ubiquitin-like_dom"/>
</dbReference>
<feature type="compositionally biased region" description="Low complexity" evidence="1">
    <location>
        <begin position="62"/>
        <end position="77"/>
    </location>
</feature>
<gene>
    <name evidence="3" type="ORF">QCA50_013687</name>
</gene>
<dbReference type="Proteomes" id="UP001385951">
    <property type="component" value="Unassembled WGS sequence"/>
</dbReference>
<evidence type="ECO:0000259" key="2">
    <source>
        <dbReference type="PROSITE" id="PS50053"/>
    </source>
</evidence>
<feature type="domain" description="Ubiquitin-like" evidence="2">
    <location>
        <begin position="156"/>
        <end position="224"/>
    </location>
</feature>
<name>A0AAW0FVV4_9APHY</name>
<evidence type="ECO:0000313" key="4">
    <source>
        <dbReference type="Proteomes" id="UP001385951"/>
    </source>
</evidence>
<dbReference type="AlphaFoldDB" id="A0AAW0FVV4"/>
<feature type="compositionally biased region" description="Low complexity" evidence="1">
    <location>
        <begin position="1"/>
        <end position="19"/>
    </location>
</feature>
<organism evidence="3 4">
    <name type="scientific">Cerrena zonata</name>
    <dbReference type="NCBI Taxonomy" id="2478898"/>
    <lineage>
        <taxon>Eukaryota</taxon>
        <taxon>Fungi</taxon>
        <taxon>Dikarya</taxon>
        <taxon>Basidiomycota</taxon>
        <taxon>Agaricomycotina</taxon>
        <taxon>Agaricomycetes</taxon>
        <taxon>Polyporales</taxon>
        <taxon>Cerrenaceae</taxon>
        <taxon>Cerrena</taxon>
    </lineage>
</organism>
<dbReference type="SUPFAM" id="SSF54236">
    <property type="entry name" value="Ubiquitin-like"/>
    <property type="match status" value="1"/>
</dbReference>
<sequence length="295" mass="31326">MSEEPSASTPAAPAGNTSSNLVVRPDTTTSSDATPHHDQQAAASPQTQGSATIPSDPPASDVTPLVVTSPPTPSEVVPTAVIDTDGLGSQHLLDQSVLSLRPGDFSVMSPSARTSHTRVDLSANPGESVNDDVEVEDETGPDAEPTQVEEPAIPQVSLTFLLVSGKRKTMSFDHETTIGRVKELAWNGWPNEWQDERPPGPSYIRILYLGKVLQGEDTLSKIGFPTYIPSSEQSATPQTSTIVHLSVRAYAPAGEDDAPKKKGRRRRTRSDGEGHMDEESEDDEAGCSGCGCVIC</sequence>
<dbReference type="PROSITE" id="PS50053">
    <property type="entry name" value="UBIQUITIN_2"/>
    <property type="match status" value="1"/>
</dbReference>
<feature type="region of interest" description="Disordered" evidence="1">
    <location>
        <begin position="1"/>
        <end position="77"/>
    </location>
</feature>
<dbReference type="InterPro" id="IPR039540">
    <property type="entry name" value="UBL3-like_ubiquitin_dom"/>
</dbReference>